<keyword evidence="2" id="KW-1133">Transmembrane helix</keyword>
<keyword evidence="5" id="KW-1185">Reference proteome</keyword>
<feature type="chain" id="PRO_5007869344" description="Mid2 domain-containing protein" evidence="3">
    <location>
        <begin position="21"/>
        <end position="406"/>
    </location>
</feature>
<sequence length="406" mass="41158">MPSYASLLFCFLLTILHAAAYLIDDTNTTAHGLRFSAGWGQFGALSDESLLLGNEPVNSQPCYNGTFTYASCRTADKCTLSYTFTGSSTALYALLAAPYGVNASISLDARAPSMHVLFPPLPLNASAAGAVAYNRTLYSVSGLAPGPHTLSLALLDWMGGASGVGIDYAGVDEELLAAPGAGVPASSSSSAPAPVSTAVSASASASPSTLAQTQTSAAPPQAPTNPAAAAGDSGTFTAPLSHTTNIIIIAVAAAGGILLLGSAYALVRCLLRRNRPAQRADFEWQFPANGKGKGQGKGKGKERDLEDGGGEDTEGEGSVADVSVRAFHVSAFPSSAGRGSDAGSSASASVNSSFQFEPRARAAAGGGGRPTPQIVIMTSTETRVRTDGSAAPSPRELRAARSPRAL</sequence>
<name>A0A165YG66_9AGAM</name>
<feature type="region of interest" description="Disordered" evidence="1">
    <location>
        <begin position="206"/>
        <end position="230"/>
    </location>
</feature>
<dbReference type="OrthoDB" id="10658948at2759"/>
<evidence type="ECO:0000313" key="4">
    <source>
        <dbReference type="EMBL" id="KZP09525.1"/>
    </source>
</evidence>
<feature type="signal peptide" evidence="3">
    <location>
        <begin position="1"/>
        <end position="20"/>
    </location>
</feature>
<protein>
    <recommendedName>
        <fullName evidence="6">Mid2 domain-containing protein</fullName>
    </recommendedName>
</protein>
<dbReference type="STRING" id="436010.A0A165YG66"/>
<reference evidence="4 5" key="1">
    <citation type="journal article" date="2016" name="Mol. Biol. Evol.">
        <title>Comparative Genomics of Early-Diverging Mushroom-Forming Fungi Provides Insights into the Origins of Lignocellulose Decay Capabilities.</title>
        <authorList>
            <person name="Nagy L.G."/>
            <person name="Riley R."/>
            <person name="Tritt A."/>
            <person name="Adam C."/>
            <person name="Daum C."/>
            <person name="Floudas D."/>
            <person name="Sun H."/>
            <person name="Yadav J.S."/>
            <person name="Pangilinan J."/>
            <person name="Larsson K.H."/>
            <person name="Matsuura K."/>
            <person name="Barry K."/>
            <person name="Labutti K."/>
            <person name="Kuo R."/>
            <person name="Ohm R.A."/>
            <person name="Bhattacharya S.S."/>
            <person name="Shirouzu T."/>
            <person name="Yoshinaga Y."/>
            <person name="Martin F.M."/>
            <person name="Grigoriev I.V."/>
            <person name="Hibbett D.S."/>
        </authorList>
    </citation>
    <scope>NUCLEOTIDE SEQUENCE [LARGE SCALE GENOMIC DNA]</scope>
    <source>
        <strain evidence="4 5">CBS 109695</strain>
    </source>
</reference>
<dbReference type="Proteomes" id="UP000076532">
    <property type="component" value="Unassembled WGS sequence"/>
</dbReference>
<feature type="transmembrane region" description="Helical" evidence="2">
    <location>
        <begin position="246"/>
        <end position="267"/>
    </location>
</feature>
<keyword evidence="3" id="KW-0732">Signal</keyword>
<evidence type="ECO:0000256" key="2">
    <source>
        <dbReference type="SAM" id="Phobius"/>
    </source>
</evidence>
<evidence type="ECO:0000256" key="3">
    <source>
        <dbReference type="SAM" id="SignalP"/>
    </source>
</evidence>
<organism evidence="4 5">
    <name type="scientific">Athelia psychrophila</name>
    <dbReference type="NCBI Taxonomy" id="1759441"/>
    <lineage>
        <taxon>Eukaryota</taxon>
        <taxon>Fungi</taxon>
        <taxon>Dikarya</taxon>
        <taxon>Basidiomycota</taxon>
        <taxon>Agaricomycotina</taxon>
        <taxon>Agaricomycetes</taxon>
        <taxon>Agaricomycetidae</taxon>
        <taxon>Atheliales</taxon>
        <taxon>Atheliaceae</taxon>
        <taxon>Athelia</taxon>
    </lineage>
</organism>
<keyword evidence="2" id="KW-0472">Membrane</keyword>
<feature type="region of interest" description="Disordered" evidence="1">
    <location>
        <begin position="282"/>
        <end position="319"/>
    </location>
</feature>
<accession>A0A165YG66</accession>
<evidence type="ECO:0000256" key="1">
    <source>
        <dbReference type="SAM" id="MobiDB-lite"/>
    </source>
</evidence>
<evidence type="ECO:0000313" key="5">
    <source>
        <dbReference type="Proteomes" id="UP000076532"/>
    </source>
</evidence>
<proteinExistence type="predicted"/>
<dbReference type="EMBL" id="KV417698">
    <property type="protein sequence ID" value="KZP09525.1"/>
    <property type="molecule type" value="Genomic_DNA"/>
</dbReference>
<keyword evidence="2" id="KW-0812">Transmembrane</keyword>
<gene>
    <name evidence="4" type="ORF">FIBSPDRAFT_963920</name>
</gene>
<dbReference type="Gene3D" id="2.60.120.260">
    <property type="entry name" value="Galactose-binding domain-like"/>
    <property type="match status" value="1"/>
</dbReference>
<dbReference type="AlphaFoldDB" id="A0A165YG66"/>
<evidence type="ECO:0008006" key="6">
    <source>
        <dbReference type="Google" id="ProtNLM"/>
    </source>
</evidence>
<feature type="non-terminal residue" evidence="4">
    <location>
        <position position="406"/>
    </location>
</feature>
<feature type="region of interest" description="Disordered" evidence="1">
    <location>
        <begin position="359"/>
        <end position="406"/>
    </location>
</feature>